<dbReference type="InParanoid" id="A0A6I8QGC0"/>
<dbReference type="Ensembl" id="ENSXETT00000094713">
    <property type="protein sequence ID" value="ENSXETP00000067587"/>
    <property type="gene ID" value="ENSXETG00000040418"/>
</dbReference>
<dbReference type="InterPro" id="IPR013783">
    <property type="entry name" value="Ig-like_fold"/>
</dbReference>
<dbReference type="InterPro" id="IPR027806">
    <property type="entry name" value="HARBI1_dom"/>
</dbReference>
<evidence type="ECO:0000256" key="2">
    <source>
        <dbReference type="ARBA" id="ARBA00004370"/>
    </source>
</evidence>
<comment type="subcellular location">
    <subcellularLocation>
        <location evidence="2">Membrane</location>
    </subcellularLocation>
</comment>
<dbReference type="GO" id="GO:0046872">
    <property type="term" value="F:metal ion binding"/>
    <property type="evidence" value="ECO:0007669"/>
    <property type="project" value="UniProtKB-KW"/>
</dbReference>
<dbReference type="Pfam" id="PF13359">
    <property type="entry name" value="DDE_Tnp_4"/>
    <property type="match status" value="1"/>
</dbReference>
<feature type="transmembrane region" description="Helical" evidence="6">
    <location>
        <begin position="151"/>
        <end position="173"/>
    </location>
</feature>
<dbReference type="Bgee" id="ENSXETG00000040418">
    <property type="expression patterns" value="Expressed in skeletal muscle tissue and 9 other cell types or tissues"/>
</dbReference>
<organism evidence="10">
    <name type="scientific">Xenopus tropicalis</name>
    <name type="common">Western clawed frog</name>
    <name type="synonym">Silurana tropicalis</name>
    <dbReference type="NCBI Taxonomy" id="8364"/>
    <lineage>
        <taxon>Eukaryota</taxon>
        <taxon>Metazoa</taxon>
        <taxon>Chordata</taxon>
        <taxon>Craniata</taxon>
        <taxon>Vertebrata</taxon>
        <taxon>Euteleostomi</taxon>
        <taxon>Amphibia</taxon>
        <taxon>Batrachia</taxon>
        <taxon>Anura</taxon>
        <taxon>Pipoidea</taxon>
        <taxon>Pipidae</taxon>
        <taxon>Xenopodinae</taxon>
        <taxon>Xenopus</taxon>
        <taxon>Silurana</taxon>
    </lineage>
</organism>
<dbReference type="SUPFAM" id="SSF48726">
    <property type="entry name" value="Immunoglobulin"/>
    <property type="match status" value="1"/>
</dbReference>
<evidence type="ECO:0000256" key="5">
    <source>
        <dbReference type="ARBA" id="ARBA00023319"/>
    </source>
</evidence>
<evidence type="ECO:0000256" key="3">
    <source>
        <dbReference type="ARBA" id="ARBA00022723"/>
    </source>
</evidence>
<gene>
    <name evidence="10" type="primary">LOC100493151</name>
</gene>
<dbReference type="AlphaFoldDB" id="A0A6I8QGC0"/>
<evidence type="ECO:0000256" key="7">
    <source>
        <dbReference type="SAM" id="SignalP"/>
    </source>
</evidence>
<dbReference type="InterPro" id="IPR036179">
    <property type="entry name" value="Ig-like_dom_sf"/>
</dbReference>
<dbReference type="PANTHER" id="PTHR24100:SF154">
    <property type="entry name" value="BUTYROPHILIN SUBFAMILY 3 MEMBER A3-LIKE"/>
    <property type="match status" value="1"/>
</dbReference>
<evidence type="ECO:0000259" key="9">
    <source>
        <dbReference type="Pfam" id="PF13359"/>
    </source>
</evidence>
<keyword evidence="7" id="KW-0732">Signal</keyword>
<accession>A0A6I8QGC0</accession>
<feature type="domain" description="DDE Tnp4" evidence="9">
    <location>
        <begin position="181"/>
        <end position="281"/>
    </location>
</feature>
<dbReference type="GO" id="GO:0016020">
    <property type="term" value="C:membrane"/>
    <property type="evidence" value="ECO:0007669"/>
    <property type="project" value="UniProtKB-SubCell"/>
</dbReference>
<dbReference type="Pfam" id="PF07686">
    <property type="entry name" value="V-set"/>
    <property type="match status" value="1"/>
</dbReference>
<sequence length="390" mass="43934">MAGLKKIPIFTFMAILATLQPSFAQWFKVIASHTPVIAPVGSDADLGCYLVPAGSAESMTIKFHRGDPNSYVYVYNKRLDDTGNQDEEYKGRTEFLTENIGQGQVTVRIKNFQPSDIAFYTCIFASDDHVDFATLELKEAPPADSLTGGQIVGIVAGSIAAAVAAAAVALGWCHFKNRRRDKELAQLRTELKNDLKRERMKELIRDAGYPCGRWLITPIHRPRSLADRAFNQAHVRARSVIERTFGVLKSWFRCLDKSGGSLMYSPTKVANFVGACAVLHNLANRHGLPGDVADDLEDPIHPPDPVQSADARGSQVRGQIIYFNYFACKYLQSLIPYTRNTKQLVQKKIFIVREHFPNFFFYRFKTCLETKINQKQNIGQRKDRFHQTLI</sequence>
<feature type="chain" id="PRO_5030155290" evidence="7">
    <location>
        <begin position="25"/>
        <end position="390"/>
    </location>
</feature>
<protein>
    <submittedName>
        <fullName evidence="10">Myelin-oligodendrocyte glycoprotein-like</fullName>
    </submittedName>
</protein>
<dbReference type="FunFam" id="2.60.40.10:FF:000208">
    <property type="entry name" value="Butyrophilin subfamily 1 member A1"/>
    <property type="match status" value="1"/>
</dbReference>
<dbReference type="PANTHER" id="PTHR24100">
    <property type="entry name" value="BUTYROPHILIN"/>
    <property type="match status" value="1"/>
</dbReference>
<evidence type="ECO:0000313" key="10">
    <source>
        <dbReference type="Ensembl" id="ENSXETP00000067587"/>
    </source>
</evidence>
<reference evidence="10" key="2">
    <citation type="submission" date="2020-05" db="UniProtKB">
        <authorList>
            <consortium name="Ensembl"/>
        </authorList>
    </citation>
    <scope>IDENTIFICATION</scope>
</reference>
<reference evidence="10" key="1">
    <citation type="journal article" date="2010" name="Science">
        <title>The genome of the Western clawed frog Xenopus tropicalis.</title>
        <authorList>
            <person name="Hellsten U."/>
            <person name="Harland R.M."/>
            <person name="Gilchrist M.J."/>
            <person name="Hendrix D."/>
            <person name="Jurka J."/>
            <person name="Kapitonov V."/>
            <person name="Ovcharenko I."/>
            <person name="Putnam N.H."/>
            <person name="Shu S."/>
            <person name="Taher L."/>
            <person name="Blitz I.L."/>
            <person name="Blumberg B."/>
            <person name="Dichmann D.S."/>
            <person name="Dubchak I."/>
            <person name="Amaya E."/>
            <person name="Detter J.C."/>
            <person name="Fletcher R."/>
            <person name="Gerhard D.S."/>
            <person name="Goodstein D."/>
            <person name="Graves T."/>
            <person name="Grigoriev I.V."/>
            <person name="Grimwood J."/>
            <person name="Kawashima T."/>
            <person name="Lindquist E."/>
            <person name="Lucas S.M."/>
            <person name="Mead P.E."/>
            <person name="Mitros T."/>
            <person name="Ogino H."/>
            <person name="Ohta Y."/>
            <person name="Poliakov A.V."/>
            <person name="Pollet N."/>
            <person name="Robert J."/>
            <person name="Salamov A."/>
            <person name="Sater A.K."/>
            <person name="Schmutz J."/>
            <person name="Terry A."/>
            <person name="Vize P.D."/>
            <person name="Warren W.C."/>
            <person name="Wells D."/>
            <person name="Wills A."/>
            <person name="Wilson R.K."/>
            <person name="Zimmerman L.B."/>
            <person name="Zorn A.M."/>
            <person name="Grainger R."/>
            <person name="Grammer T."/>
            <person name="Khokha M.K."/>
            <person name="Richardson P.M."/>
            <person name="Rokhsar D.S."/>
        </authorList>
    </citation>
    <scope>NUCLEOTIDE SEQUENCE [LARGE SCALE GENOMIC DNA]</scope>
    <source>
        <strain evidence="10">Nigerian</strain>
    </source>
</reference>
<comment type="cofactor">
    <cofactor evidence="1">
        <name>a divalent metal cation</name>
        <dbReference type="ChEBI" id="CHEBI:60240"/>
    </cofactor>
</comment>
<evidence type="ECO:0000256" key="4">
    <source>
        <dbReference type="ARBA" id="ARBA00023136"/>
    </source>
</evidence>
<keyword evidence="3" id="KW-0479">Metal-binding</keyword>
<evidence type="ECO:0000259" key="8">
    <source>
        <dbReference type="Pfam" id="PF07686"/>
    </source>
</evidence>
<evidence type="ECO:0000256" key="6">
    <source>
        <dbReference type="SAM" id="Phobius"/>
    </source>
</evidence>
<proteinExistence type="predicted"/>
<keyword evidence="4 6" id="KW-0472">Membrane</keyword>
<name>A0A6I8QGC0_XENTR</name>
<keyword evidence="5" id="KW-0393">Immunoglobulin domain</keyword>
<dbReference type="Gene3D" id="2.60.40.10">
    <property type="entry name" value="Immunoglobulins"/>
    <property type="match status" value="1"/>
</dbReference>
<keyword evidence="6" id="KW-1133">Transmembrane helix</keyword>
<feature type="domain" description="Immunoglobulin V-set" evidence="8">
    <location>
        <begin position="34"/>
        <end position="135"/>
    </location>
</feature>
<dbReference type="GeneTree" id="ENSGT01120000271914"/>
<dbReference type="InterPro" id="IPR050504">
    <property type="entry name" value="IgSF_BTN/MOG"/>
</dbReference>
<dbReference type="InterPro" id="IPR013106">
    <property type="entry name" value="Ig_V-set"/>
</dbReference>
<feature type="signal peptide" evidence="7">
    <location>
        <begin position="1"/>
        <end position="24"/>
    </location>
</feature>
<keyword evidence="6" id="KW-0812">Transmembrane</keyword>
<evidence type="ECO:0000256" key="1">
    <source>
        <dbReference type="ARBA" id="ARBA00001968"/>
    </source>
</evidence>